<dbReference type="InterPro" id="IPR036388">
    <property type="entry name" value="WH-like_DNA-bd_sf"/>
</dbReference>
<organism evidence="1">
    <name type="scientific">marine sediment metagenome</name>
    <dbReference type="NCBI Taxonomy" id="412755"/>
    <lineage>
        <taxon>unclassified sequences</taxon>
        <taxon>metagenomes</taxon>
        <taxon>ecological metagenomes</taxon>
    </lineage>
</organism>
<feature type="non-terminal residue" evidence="1">
    <location>
        <position position="44"/>
    </location>
</feature>
<accession>X0YAR0</accession>
<dbReference type="AlphaFoldDB" id="X0YAR0"/>
<protein>
    <recommendedName>
        <fullName evidence="2">HTH arsR-type domain-containing protein</fullName>
    </recommendedName>
</protein>
<comment type="caution">
    <text evidence="1">The sequence shown here is derived from an EMBL/GenBank/DDBJ whole genome shotgun (WGS) entry which is preliminary data.</text>
</comment>
<sequence length="44" mass="5163">MLGNTEENQELDVFELLEFLSNSTRRKILGLLAEEDLYSFQLSR</sequence>
<name>X0YAR0_9ZZZZ</name>
<reference evidence="1" key="1">
    <citation type="journal article" date="2014" name="Front. Microbiol.">
        <title>High frequency of phylogenetically diverse reductive dehalogenase-homologous genes in deep subseafloor sedimentary metagenomes.</title>
        <authorList>
            <person name="Kawai M."/>
            <person name="Futagami T."/>
            <person name="Toyoda A."/>
            <person name="Takaki Y."/>
            <person name="Nishi S."/>
            <person name="Hori S."/>
            <person name="Arai W."/>
            <person name="Tsubouchi T."/>
            <person name="Morono Y."/>
            <person name="Uchiyama I."/>
            <person name="Ito T."/>
            <person name="Fujiyama A."/>
            <person name="Inagaki F."/>
            <person name="Takami H."/>
        </authorList>
    </citation>
    <scope>NUCLEOTIDE SEQUENCE</scope>
    <source>
        <strain evidence="1">Expedition CK06-06</strain>
    </source>
</reference>
<evidence type="ECO:0008006" key="2">
    <source>
        <dbReference type="Google" id="ProtNLM"/>
    </source>
</evidence>
<dbReference type="EMBL" id="BARS01053663">
    <property type="protein sequence ID" value="GAG52920.1"/>
    <property type="molecule type" value="Genomic_DNA"/>
</dbReference>
<gene>
    <name evidence="1" type="ORF">S01H1_79581</name>
</gene>
<proteinExistence type="predicted"/>
<evidence type="ECO:0000313" key="1">
    <source>
        <dbReference type="EMBL" id="GAG52920.1"/>
    </source>
</evidence>
<dbReference type="Gene3D" id="1.10.10.10">
    <property type="entry name" value="Winged helix-like DNA-binding domain superfamily/Winged helix DNA-binding domain"/>
    <property type="match status" value="1"/>
</dbReference>